<name>A0A6U3V5V1_9STRA</name>
<organism evidence="1">
    <name type="scientific">Skeletonema marinoi</name>
    <dbReference type="NCBI Taxonomy" id="267567"/>
    <lineage>
        <taxon>Eukaryota</taxon>
        <taxon>Sar</taxon>
        <taxon>Stramenopiles</taxon>
        <taxon>Ochrophyta</taxon>
        <taxon>Bacillariophyta</taxon>
        <taxon>Coscinodiscophyceae</taxon>
        <taxon>Thalassiosirophycidae</taxon>
        <taxon>Thalassiosirales</taxon>
        <taxon>Skeletonemataceae</taxon>
        <taxon>Skeletonema</taxon>
        <taxon>Skeletonema marinoi-dohrnii complex</taxon>
    </lineage>
</organism>
<protein>
    <submittedName>
        <fullName evidence="1">Uncharacterized protein</fullName>
    </submittedName>
</protein>
<dbReference type="EMBL" id="HBGZ01011074">
    <property type="protein sequence ID" value="CAD9593839.1"/>
    <property type="molecule type" value="Transcribed_RNA"/>
</dbReference>
<accession>A0A6U3V5V1</accession>
<evidence type="ECO:0000313" key="2">
    <source>
        <dbReference type="EMBL" id="CAD9593841.1"/>
    </source>
</evidence>
<evidence type="ECO:0000313" key="1">
    <source>
        <dbReference type="EMBL" id="CAD9593839.1"/>
    </source>
</evidence>
<sequence>MQWPLQQITLGDLSAYSPDDHKYVDGDDPDEEWAASTAGFTTHDIGVLSNFRNLRSLKIDTAKYDAYSESSAPLSGRYPFLFNFSLLMKLSIGPPDDAERGVGLFCPCSIRWDLEDRRGLRFLKELHCNGSRYLL</sequence>
<gene>
    <name evidence="1" type="ORF">SMAR0320_LOCUS7970</name>
    <name evidence="2" type="ORF">SMAR0320_LOCUS7971</name>
</gene>
<reference evidence="1" key="1">
    <citation type="submission" date="2021-01" db="EMBL/GenBank/DDBJ databases">
        <authorList>
            <person name="Corre E."/>
            <person name="Pelletier E."/>
            <person name="Niang G."/>
            <person name="Scheremetjew M."/>
            <person name="Finn R."/>
            <person name="Kale V."/>
            <person name="Holt S."/>
            <person name="Cochrane G."/>
            <person name="Meng A."/>
            <person name="Brown T."/>
            <person name="Cohen L."/>
        </authorList>
    </citation>
    <scope>NUCLEOTIDE SEQUENCE</scope>
    <source>
        <strain evidence="1">SM1012Den-03</strain>
    </source>
</reference>
<dbReference type="EMBL" id="HBGZ01011075">
    <property type="protein sequence ID" value="CAD9593841.1"/>
    <property type="molecule type" value="Transcribed_RNA"/>
</dbReference>
<dbReference type="AlphaFoldDB" id="A0A6U3V5V1"/>
<proteinExistence type="predicted"/>